<name>A0A929WVP7_9ACTO</name>
<dbReference type="GO" id="GO:0009432">
    <property type="term" value="P:SOS response"/>
    <property type="evidence" value="ECO:0007669"/>
    <property type="project" value="UniProtKB-KW"/>
</dbReference>
<dbReference type="InterPro" id="IPR041685">
    <property type="entry name" value="AAA_GajA/Old/RecF-like"/>
</dbReference>
<dbReference type="SMART" id="SM00382">
    <property type="entry name" value="AAA"/>
    <property type="match status" value="1"/>
</dbReference>
<accession>A0A929WVP7</accession>
<dbReference type="PIRSF" id="PIRSF029347">
    <property type="entry name" value="RecF"/>
    <property type="match status" value="1"/>
</dbReference>
<comment type="caution">
    <text evidence="3">The sequence shown here is derived from an EMBL/GenBank/DDBJ whole genome shotgun (WGS) entry which is preliminary data.</text>
</comment>
<organism evidence="3 4">
    <name type="scientific">Actinomyces bouchesdurhonensis</name>
    <dbReference type="NCBI Taxonomy" id="1852361"/>
    <lineage>
        <taxon>Bacteria</taxon>
        <taxon>Bacillati</taxon>
        <taxon>Actinomycetota</taxon>
        <taxon>Actinomycetes</taxon>
        <taxon>Actinomycetales</taxon>
        <taxon>Actinomycetaceae</taxon>
        <taxon>Actinomyces</taxon>
    </lineage>
</organism>
<dbReference type="SUPFAM" id="SSF52540">
    <property type="entry name" value="P-loop containing nucleoside triphosphate hydrolases"/>
    <property type="match status" value="1"/>
</dbReference>
<dbReference type="InterPro" id="IPR014555">
    <property type="entry name" value="RecF-like"/>
</dbReference>
<dbReference type="Gene3D" id="3.40.50.300">
    <property type="entry name" value="P-loop containing nucleotide triphosphate hydrolases"/>
    <property type="match status" value="2"/>
</dbReference>
<dbReference type="Proteomes" id="UP000759246">
    <property type="component" value="Unassembled WGS sequence"/>
</dbReference>
<protein>
    <submittedName>
        <fullName evidence="3">AAA family ATPase</fullName>
    </submittedName>
</protein>
<dbReference type="GO" id="GO:0016887">
    <property type="term" value="F:ATP hydrolysis activity"/>
    <property type="evidence" value="ECO:0007669"/>
    <property type="project" value="InterPro"/>
</dbReference>
<dbReference type="EMBL" id="JABZGF010000033">
    <property type="protein sequence ID" value="MBF0965996.1"/>
    <property type="molecule type" value="Genomic_DNA"/>
</dbReference>
<keyword evidence="1" id="KW-0227">DNA damage</keyword>
<dbReference type="InterPro" id="IPR027417">
    <property type="entry name" value="P-loop_NTPase"/>
</dbReference>
<evidence type="ECO:0000313" key="3">
    <source>
        <dbReference type="EMBL" id="MBF0965996.1"/>
    </source>
</evidence>
<dbReference type="PANTHER" id="PTHR32182:SF22">
    <property type="entry name" value="ATP-DEPENDENT ENDONUCLEASE, OLD FAMILY-RELATED"/>
    <property type="match status" value="1"/>
</dbReference>
<proteinExistence type="predicted"/>
<dbReference type="InterPro" id="IPR003959">
    <property type="entry name" value="ATPase_AAA_core"/>
</dbReference>
<dbReference type="Pfam" id="PF13175">
    <property type="entry name" value="AAA_15"/>
    <property type="match status" value="1"/>
</dbReference>
<dbReference type="PANTHER" id="PTHR32182">
    <property type="entry name" value="DNA REPLICATION AND REPAIR PROTEIN RECF"/>
    <property type="match status" value="1"/>
</dbReference>
<dbReference type="InterPro" id="IPR003593">
    <property type="entry name" value="AAA+_ATPase"/>
</dbReference>
<feature type="domain" description="AAA+ ATPase" evidence="2">
    <location>
        <begin position="21"/>
        <end position="383"/>
    </location>
</feature>
<evidence type="ECO:0000256" key="1">
    <source>
        <dbReference type="ARBA" id="ARBA00023236"/>
    </source>
</evidence>
<dbReference type="AlphaFoldDB" id="A0A929WVP7"/>
<dbReference type="GO" id="GO:0005524">
    <property type="term" value="F:ATP binding"/>
    <property type="evidence" value="ECO:0007669"/>
    <property type="project" value="InterPro"/>
</dbReference>
<dbReference type="Pfam" id="PF13304">
    <property type="entry name" value="AAA_21"/>
    <property type="match status" value="1"/>
</dbReference>
<evidence type="ECO:0000259" key="2">
    <source>
        <dbReference type="SMART" id="SM00382"/>
    </source>
</evidence>
<evidence type="ECO:0000313" key="4">
    <source>
        <dbReference type="Proteomes" id="UP000759246"/>
    </source>
</evidence>
<dbReference type="GO" id="GO:0006302">
    <property type="term" value="P:double-strand break repair"/>
    <property type="evidence" value="ECO:0007669"/>
    <property type="project" value="TreeGrafter"/>
</dbReference>
<reference evidence="3" key="1">
    <citation type="submission" date="2020-04" db="EMBL/GenBank/DDBJ databases">
        <title>Deep metagenomics examines the oral microbiome during advanced dental caries in children, revealing novel taxa and co-occurrences with host molecules.</title>
        <authorList>
            <person name="Baker J.L."/>
            <person name="Morton J.T."/>
            <person name="Dinis M."/>
            <person name="Alvarez R."/>
            <person name="Tran N.C."/>
            <person name="Knight R."/>
            <person name="Edlund A."/>
        </authorList>
    </citation>
    <scope>NUCLEOTIDE SEQUENCE</scope>
    <source>
        <strain evidence="3">JCVI_30_bin.13</strain>
    </source>
</reference>
<keyword evidence="1" id="KW-0742">SOS response</keyword>
<sequence length="427" mass="46753">MKLTHIAITNWRNFAHIEFDLSSRLFVVGPNSSGKTNLLAALRFLSDVARRGLVAASVDLGGPERYFHTGADSASFAVTAEIDVHQITYDLSLRKVTVVEDFVGGEMRMRPLKAGIPAGLLEADQPRILQPRVAAKPTSFSFEHLATMEIVDSPDEYQLEDESVDPVSEYVSDYAFVEDEKLVIDGEDVTGVPGTKRVTGSALSIRNMLSGIRYIHPNPKKMLERADRYDPDHGTGFFQHAGRFSDQQLDAVVDRIRPIMAAAVPETPNLSYQRMGLGTELVFYSDTPVRGASGVYSHEQFSEGTLRLLGLLFDLATLPRDTSVVLIEEPETFLQASVVRSLPSLLAEVAMNRDVQMVISTHSPELIDSELVLSSQILMLRSENGETTGQLLSESNDPRIKAVVSAGLPKSQGIDAVNGRTIPLGTL</sequence>
<dbReference type="GO" id="GO:0000731">
    <property type="term" value="P:DNA synthesis involved in DNA repair"/>
    <property type="evidence" value="ECO:0007669"/>
    <property type="project" value="TreeGrafter"/>
</dbReference>
<gene>
    <name evidence="3" type="ORF">HXK09_02310</name>
</gene>